<comment type="caution">
    <text evidence="2">The sequence shown here is derived from an EMBL/GenBank/DDBJ whole genome shotgun (WGS) entry which is preliminary data.</text>
</comment>
<feature type="region of interest" description="Disordered" evidence="1">
    <location>
        <begin position="22"/>
        <end position="54"/>
    </location>
</feature>
<evidence type="ECO:0000256" key="1">
    <source>
        <dbReference type="SAM" id="MobiDB-lite"/>
    </source>
</evidence>
<protein>
    <submittedName>
        <fullName evidence="2">Uncharacterized protein</fullName>
    </submittedName>
</protein>
<reference evidence="2" key="1">
    <citation type="submission" date="2023-12" db="EMBL/GenBank/DDBJ databases">
        <title>Genome assembly of Anisodus tanguticus.</title>
        <authorList>
            <person name="Wang Y.-J."/>
        </authorList>
    </citation>
    <scope>NUCLEOTIDE SEQUENCE</scope>
    <source>
        <strain evidence="2">KB-2021</strain>
        <tissue evidence="2">Leaf</tissue>
    </source>
</reference>
<organism evidence="2 3">
    <name type="scientific">Anisodus tanguticus</name>
    <dbReference type="NCBI Taxonomy" id="243964"/>
    <lineage>
        <taxon>Eukaryota</taxon>
        <taxon>Viridiplantae</taxon>
        <taxon>Streptophyta</taxon>
        <taxon>Embryophyta</taxon>
        <taxon>Tracheophyta</taxon>
        <taxon>Spermatophyta</taxon>
        <taxon>Magnoliopsida</taxon>
        <taxon>eudicotyledons</taxon>
        <taxon>Gunneridae</taxon>
        <taxon>Pentapetalae</taxon>
        <taxon>asterids</taxon>
        <taxon>lamiids</taxon>
        <taxon>Solanales</taxon>
        <taxon>Solanaceae</taxon>
        <taxon>Solanoideae</taxon>
        <taxon>Hyoscyameae</taxon>
        <taxon>Anisodus</taxon>
    </lineage>
</organism>
<dbReference type="EMBL" id="JAVYJV010000008">
    <property type="protein sequence ID" value="KAK4364431.1"/>
    <property type="molecule type" value="Genomic_DNA"/>
</dbReference>
<feature type="compositionally biased region" description="Acidic residues" evidence="1">
    <location>
        <begin position="23"/>
        <end position="32"/>
    </location>
</feature>
<gene>
    <name evidence="2" type="ORF">RND71_015789</name>
</gene>
<evidence type="ECO:0000313" key="3">
    <source>
        <dbReference type="Proteomes" id="UP001291623"/>
    </source>
</evidence>
<proteinExistence type="predicted"/>
<keyword evidence="3" id="KW-1185">Reference proteome</keyword>
<evidence type="ECO:0000313" key="2">
    <source>
        <dbReference type="EMBL" id="KAK4364431.1"/>
    </source>
</evidence>
<sequence>MSNFSGSNDDIEVDTNIENVCISDEDEVASVEEVEKRSAPPTKRKKDAPSSSSRKQKNLFYILLYERFDY</sequence>
<name>A0AAE1S8M1_9SOLA</name>
<dbReference type="AlphaFoldDB" id="A0AAE1S8M1"/>
<accession>A0AAE1S8M1</accession>
<dbReference type="Proteomes" id="UP001291623">
    <property type="component" value="Unassembled WGS sequence"/>
</dbReference>